<sequence length="88" mass="10281">MEITIKDTNLVDKELEKKIHKELKGKEKMYALLSYRIDVVRNIVEEYGMRLGNYGIKGMPFNEGTFQSEAVIKVYGREDIELKIMKLP</sequence>
<dbReference type="AlphaFoldDB" id="A0ABC8EEE3"/>
<dbReference type="EMBL" id="AP026818">
    <property type="protein sequence ID" value="BDR81646.1"/>
    <property type="molecule type" value="Genomic_DNA"/>
</dbReference>
<gene>
    <name evidence="1" type="ORF">K234311028_18920</name>
</gene>
<evidence type="ECO:0000313" key="2">
    <source>
        <dbReference type="Proteomes" id="UP001321763"/>
    </source>
</evidence>
<organism evidence="1 2">
    <name type="scientific">Clostridium tetani</name>
    <dbReference type="NCBI Taxonomy" id="1513"/>
    <lineage>
        <taxon>Bacteria</taxon>
        <taxon>Bacillati</taxon>
        <taxon>Bacillota</taxon>
        <taxon>Clostridia</taxon>
        <taxon>Eubacteriales</taxon>
        <taxon>Clostridiaceae</taxon>
        <taxon>Clostridium</taxon>
    </lineage>
</organism>
<evidence type="ECO:0000313" key="1">
    <source>
        <dbReference type="EMBL" id="BDR81646.1"/>
    </source>
</evidence>
<proteinExistence type="predicted"/>
<protein>
    <submittedName>
        <fullName evidence="1">Uncharacterized protein</fullName>
    </submittedName>
</protein>
<dbReference type="Proteomes" id="UP001321763">
    <property type="component" value="Chromosome"/>
</dbReference>
<reference evidence="1 2" key="1">
    <citation type="submission" date="2022-09" db="EMBL/GenBank/DDBJ databases">
        <title>complete genome sequences of Clostridium tetani str. KHSU-234311-028 isolated from soil.</title>
        <authorList>
            <person name="Sekizuka T."/>
            <person name="Shitada C."/>
            <person name="Takahashi M."/>
            <person name="Kuroda M."/>
        </authorList>
    </citation>
    <scope>NUCLEOTIDE SEQUENCE [LARGE SCALE GENOMIC DNA]</scope>
    <source>
        <strain evidence="1 2">KHSU-234311-028</strain>
    </source>
</reference>
<accession>A0ABC8EEE3</accession>
<name>A0ABC8EEE3_CLOTA</name>
<dbReference type="RefSeq" id="WP_317724402.1">
    <property type="nucleotide sequence ID" value="NZ_AP026818.1"/>
</dbReference>